<keyword evidence="9" id="KW-1185">Reference proteome</keyword>
<feature type="domain" description="Glucose-methanol-choline oxidoreductase N-terminal" evidence="7">
    <location>
        <begin position="251"/>
        <end position="265"/>
    </location>
</feature>
<dbReference type="EMBL" id="JBHUEL010000003">
    <property type="protein sequence ID" value="MFD1766005.1"/>
    <property type="molecule type" value="Genomic_DNA"/>
</dbReference>
<dbReference type="Gene3D" id="3.30.560.10">
    <property type="entry name" value="Glucose Oxidase, domain 3"/>
    <property type="match status" value="1"/>
</dbReference>
<evidence type="ECO:0000256" key="1">
    <source>
        <dbReference type="ARBA" id="ARBA00001974"/>
    </source>
</evidence>
<dbReference type="InterPro" id="IPR000172">
    <property type="entry name" value="GMC_OxRdtase_N"/>
</dbReference>
<evidence type="ECO:0000259" key="7">
    <source>
        <dbReference type="PROSITE" id="PS00624"/>
    </source>
</evidence>
<dbReference type="PANTHER" id="PTHR11552:SF147">
    <property type="entry name" value="CHOLINE DEHYDROGENASE, MITOCHONDRIAL"/>
    <property type="match status" value="1"/>
</dbReference>
<dbReference type="PANTHER" id="PTHR11552">
    <property type="entry name" value="GLUCOSE-METHANOL-CHOLINE GMC OXIDOREDUCTASE"/>
    <property type="match status" value="1"/>
</dbReference>
<protein>
    <submittedName>
        <fullName evidence="8">GMC family oxidoreductase</fullName>
    </submittedName>
</protein>
<evidence type="ECO:0000256" key="5">
    <source>
        <dbReference type="RuleBase" id="RU003968"/>
    </source>
</evidence>
<dbReference type="InterPro" id="IPR007867">
    <property type="entry name" value="GMC_OxRtase_C"/>
</dbReference>
<comment type="similarity">
    <text evidence="2 5">Belongs to the GMC oxidoreductase family.</text>
</comment>
<dbReference type="RefSeq" id="WP_381511599.1">
    <property type="nucleotide sequence ID" value="NZ_JBHUEL010000003.1"/>
</dbReference>
<evidence type="ECO:0000313" key="9">
    <source>
        <dbReference type="Proteomes" id="UP001597215"/>
    </source>
</evidence>
<name>A0ABW4MB57_9SPHN</name>
<organism evidence="8 9">
    <name type="scientific">Sphingorhabdus buctiana</name>
    <dbReference type="NCBI Taxonomy" id="1508805"/>
    <lineage>
        <taxon>Bacteria</taxon>
        <taxon>Pseudomonadati</taxon>
        <taxon>Pseudomonadota</taxon>
        <taxon>Alphaproteobacteria</taxon>
        <taxon>Sphingomonadales</taxon>
        <taxon>Sphingomonadaceae</taxon>
        <taxon>Sphingorhabdus</taxon>
    </lineage>
</organism>
<evidence type="ECO:0000256" key="4">
    <source>
        <dbReference type="ARBA" id="ARBA00022827"/>
    </source>
</evidence>
<reference evidence="9" key="1">
    <citation type="journal article" date="2019" name="Int. J. Syst. Evol. Microbiol.">
        <title>The Global Catalogue of Microorganisms (GCM) 10K type strain sequencing project: providing services to taxonomists for standard genome sequencing and annotation.</title>
        <authorList>
            <consortium name="The Broad Institute Genomics Platform"/>
            <consortium name="The Broad Institute Genome Sequencing Center for Infectious Disease"/>
            <person name="Wu L."/>
            <person name="Ma J."/>
        </authorList>
    </citation>
    <scope>NUCLEOTIDE SEQUENCE [LARGE SCALE GENOMIC DNA]</scope>
    <source>
        <strain evidence="9">CGMCC 1.12449</strain>
    </source>
</reference>
<dbReference type="PROSITE" id="PS00623">
    <property type="entry name" value="GMC_OXRED_1"/>
    <property type="match status" value="1"/>
</dbReference>
<dbReference type="PROSITE" id="PS00624">
    <property type="entry name" value="GMC_OXRED_2"/>
    <property type="match status" value="1"/>
</dbReference>
<comment type="caution">
    <text evidence="8">The sequence shown here is derived from an EMBL/GenBank/DDBJ whole genome shotgun (WGS) entry which is preliminary data.</text>
</comment>
<feature type="domain" description="Glucose-methanol-choline oxidoreductase N-terminal" evidence="6">
    <location>
        <begin position="79"/>
        <end position="102"/>
    </location>
</feature>
<dbReference type="PIRSF" id="PIRSF000137">
    <property type="entry name" value="Alcohol_oxidase"/>
    <property type="match status" value="1"/>
</dbReference>
<proteinExistence type="inferred from homology"/>
<accession>A0ABW4MB57</accession>
<evidence type="ECO:0000256" key="3">
    <source>
        <dbReference type="ARBA" id="ARBA00022630"/>
    </source>
</evidence>
<dbReference type="PRINTS" id="PR00411">
    <property type="entry name" value="PNDRDTASEI"/>
</dbReference>
<dbReference type="SUPFAM" id="SSF51905">
    <property type="entry name" value="FAD/NAD(P)-binding domain"/>
    <property type="match status" value="1"/>
</dbReference>
<dbReference type="Pfam" id="PF05199">
    <property type="entry name" value="GMC_oxred_C"/>
    <property type="match status" value="1"/>
</dbReference>
<evidence type="ECO:0000313" key="8">
    <source>
        <dbReference type="EMBL" id="MFD1766005.1"/>
    </source>
</evidence>
<dbReference type="InterPro" id="IPR036188">
    <property type="entry name" value="FAD/NAD-bd_sf"/>
</dbReference>
<comment type="cofactor">
    <cofactor evidence="1">
        <name>FAD</name>
        <dbReference type="ChEBI" id="CHEBI:57692"/>
    </cofactor>
</comment>
<keyword evidence="3 5" id="KW-0285">Flavoprotein</keyword>
<dbReference type="Proteomes" id="UP001597215">
    <property type="component" value="Unassembled WGS sequence"/>
</dbReference>
<dbReference type="Pfam" id="PF00732">
    <property type="entry name" value="GMC_oxred_N"/>
    <property type="match status" value="1"/>
</dbReference>
<sequence length="529" mass="56983">MDEFDIIVVGGGSAGSAAAGRLSESGKFKVCLVEAGGTNDAIRVKTPGFMPFIPDASNYRYETVPQKGLNGRTGYQPRGRGLGGSSAINAMVYIRGHAFDYDNWAALGCDGWAYDDVLPYFKRAENNERGGDAYHGTGGPLNVMDQRWPNPGSRAFVEAAAELQLPRTDDFNGAQQEGFGLYQVTQKAGERWSAARAYVEPAKAAGRLEVICGALTEKIIVENGRATGIVIRQGRKSRTLKARAAVILSAGAFGSPQILQLSGIGPAEHLRSMGIDVVLDKPAVGEDLQDHIDYVSSFESPSTDFFGDSLAGTWRMAKALFEHRMKRTGILTTCFAEAGGFWKTDPSQPAPDIQYHFVPAMLEDHGRTKVKGHGFSIHACVLRPYSRGTVRLASPDAAHAPLIDPAFLTDDRDLETLKAGVRLMHRVAEAPSLAAYRGVDRHATPIDDDAALGEMIRNRADTVYHPVGTCRMGANADDVVDTQLRFRGIEGLYVADASIMPRLVSGNTNAPSIMIGERAADFVKAHLGA</sequence>
<dbReference type="InterPro" id="IPR012132">
    <property type="entry name" value="GMC_OxRdtase"/>
</dbReference>
<gene>
    <name evidence="8" type="ORF">ACFSAG_04010</name>
</gene>
<evidence type="ECO:0000256" key="2">
    <source>
        <dbReference type="ARBA" id="ARBA00010790"/>
    </source>
</evidence>
<dbReference type="SUPFAM" id="SSF54373">
    <property type="entry name" value="FAD-linked reductases, C-terminal domain"/>
    <property type="match status" value="1"/>
</dbReference>
<keyword evidence="4 5" id="KW-0274">FAD</keyword>
<dbReference type="Gene3D" id="3.50.50.60">
    <property type="entry name" value="FAD/NAD(P)-binding domain"/>
    <property type="match status" value="1"/>
</dbReference>
<evidence type="ECO:0000259" key="6">
    <source>
        <dbReference type="PROSITE" id="PS00623"/>
    </source>
</evidence>